<proteinExistence type="inferred from homology"/>
<keyword evidence="5" id="KW-0472">Membrane</keyword>
<dbReference type="PANTHER" id="PTHR32347">
    <property type="entry name" value="EFFLUX SYSTEM COMPONENT YKNX-RELATED"/>
    <property type="match status" value="1"/>
</dbReference>
<feature type="transmembrane region" description="Helical" evidence="5">
    <location>
        <begin position="29"/>
        <end position="47"/>
    </location>
</feature>
<dbReference type="Proteomes" id="UP000076088">
    <property type="component" value="Chromosome"/>
</dbReference>
<evidence type="ECO:0000313" key="8">
    <source>
        <dbReference type="EMBL" id="AMU88678.1"/>
    </source>
</evidence>
<evidence type="ECO:0000313" key="9">
    <source>
        <dbReference type="Proteomes" id="UP000076088"/>
    </source>
</evidence>
<keyword evidence="5" id="KW-1133">Transmembrane helix</keyword>
<dbReference type="GO" id="GO:0030313">
    <property type="term" value="C:cell envelope"/>
    <property type="evidence" value="ECO:0007669"/>
    <property type="project" value="UniProtKB-SubCell"/>
</dbReference>
<dbReference type="Pfam" id="PF25917">
    <property type="entry name" value="BSH_RND"/>
    <property type="match status" value="1"/>
</dbReference>
<dbReference type="NCBIfam" id="TIGR01730">
    <property type="entry name" value="RND_mfp"/>
    <property type="match status" value="1"/>
</dbReference>
<keyword evidence="3" id="KW-0175">Coiled coil</keyword>
<dbReference type="PANTHER" id="PTHR32347:SF14">
    <property type="entry name" value="EFFLUX SYSTEM COMPONENT YKNX-RELATED"/>
    <property type="match status" value="1"/>
</dbReference>
<evidence type="ECO:0000256" key="3">
    <source>
        <dbReference type="ARBA" id="ARBA00023054"/>
    </source>
</evidence>
<reference evidence="9" key="1">
    <citation type="submission" date="2015-11" db="EMBL/GenBank/DDBJ databases">
        <title>Complete genome sequence of a polyethylene-glycol degrader Sphingopyxis macrogoltabida 203N (NBRC 111659).</title>
        <authorList>
            <person name="Yoshiyuki O."/>
            <person name="Shouta N."/>
            <person name="Nagata Y."/>
            <person name="Numata M."/>
            <person name="Tsuchikane K."/>
            <person name="Hosoyama A."/>
            <person name="Yamazoe A."/>
            <person name="Tsuda M."/>
            <person name="Fujita N."/>
            <person name="Kawai F."/>
        </authorList>
    </citation>
    <scope>NUCLEOTIDE SEQUENCE [LARGE SCALE GENOMIC DNA]</scope>
    <source>
        <strain evidence="9">203N</strain>
    </source>
</reference>
<dbReference type="Gene3D" id="2.40.420.20">
    <property type="match status" value="1"/>
</dbReference>
<feature type="domain" description="Multidrug resistance protein MdtA-like barrel-sandwich hybrid" evidence="6">
    <location>
        <begin position="79"/>
        <end position="235"/>
    </location>
</feature>
<feature type="region of interest" description="Disordered" evidence="4">
    <location>
        <begin position="429"/>
        <end position="470"/>
    </location>
</feature>
<feature type="compositionally biased region" description="Gly residues" evidence="4">
    <location>
        <begin position="448"/>
        <end position="470"/>
    </location>
</feature>
<reference evidence="8 9" key="2">
    <citation type="journal article" date="2016" name="Genome Announc.">
        <title>Complete Genome Sequence of Sphingopyxis macrogoltabida Strain 203N (NBRC 111659), a Polyethylene Glycol Degrader.</title>
        <authorList>
            <person name="Ohtsubo Y."/>
            <person name="Nonoyama S."/>
            <person name="Nagata Y."/>
            <person name="Numata M."/>
            <person name="Tsuchikane K."/>
            <person name="Hosoyama A."/>
            <person name="Yamazoe A."/>
            <person name="Tsuda M."/>
            <person name="Fujita N."/>
            <person name="Kawai F."/>
        </authorList>
    </citation>
    <scope>NUCLEOTIDE SEQUENCE [LARGE SCALE GENOMIC DNA]</scope>
    <source>
        <strain evidence="8 9">203N</strain>
    </source>
</reference>
<dbReference type="Pfam" id="PF25990">
    <property type="entry name" value="Beta-barrel_YknX"/>
    <property type="match status" value="1"/>
</dbReference>
<feature type="domain" description="YknX-like beta-barrel" evidence="7">
    <location>
        <begin position="248"/>
        <end position="339"/>
    </location>
</feature>
<dbReference type="SUPFAM" id="SSF111369">
    <property type="entry name" value="HlyD-like secretion proteins"/>
    <property type="match status" value="1"/>
</dbReference>
<accession>A0AAC8YYL2</accession>
<comment type="similarity">
    <text evidence="2">Belongs to the membrane fusion protein (MFP) (TC 8.A.1) family.</text>
</comment>
<dbReference type="Gene3D" id="2.40.30.170">
    <property type="match status" value="1"/>
</dbReference>
<dbReference type="GO" id="GO:0019898">
    <property type="term" value="C:extrinsic component of membrane"/>
    <property type="evidence" value="ECO:0007669"/>
    <property type="project" value="InterPro"/>
</dbReference>
<dbReference type="GO" id="GO:1990195">
    <property type="term" value="C:macrolide transmembrane transporter complex"/>
    <property type="evidence" value="ECO:0007669"/>
    <property type="project" value="InterPro"/>
</dbReference>
<feature type="region of interest" description="Disordered" evidence="4">
    <location>
        <begin position="283"/>
        <end position="308"/>
    </location>
</feature>
<sequence length="470" mass="48308">MTDDSKRDETLDDFLGVKPASPWVRRGKWIGVALLALLFLFVLYRCFGPDDAVRYSTEEVRKGALTVTVSATGNIKPINQVDVGSEQSGLITNVYVDVNDRVTKGQLLASLDTARLQDSVVQAEASLAAANANVGEAQATLAQAGANLARQEEVFRLSGGRVPSKTELDAARADQKRAVASLAASRAQVAQQRAALGTAQTNLSKARIYSPVTGVVLSRDIEPGQTVAASLNAPVLFTIAEDLSQMELEVSIDEADVGQVKEGQDATFTVDAFPGQRFPAKITRVNVGSNNSGSSSSSSSSGSSASSASSGNVVAYTAILSVDNAKQELRPGMTATADILTMHKQNVLLIANAALRFRPAQADGAGASSGGITGALVPRRPRRGGDRPARTVTADRGAQQTVYILSAEGQPQPMQITTGDTNGSLTEVTSGSLRTGTKVITGQLSDGSSGGSGGGSGGSGGGRRGGGGGG</sequence>
<dbReference type="AlphaFoldDB" id="A0AAC8YYL2"/>
<feature type="region of interest" description="Disordered" evidence="4">
    <location>
        <begin position="362"/>
        <end position="392"/>
    </location>
</feature>
<dbReference type="GO" id="GO:0022857">
    <property type="term" value="F:transmembrane transporter activity"/>
    <property type="evidence" value="ECO:0007669"/>
    <property type="project" value="InterPro"/>
</dbReference>
<evidence type="ECO:0000259" key="6">
    <source>
        <dbReference type="Pfam" id="PF25917"/>
    </source>
</evidence>
<dbReference type="InterPro" id="IPR030190">
    <property type="entry name" value="MacA_alpha-hairpin_sf"/>
</dbReference>
<gene>
    <name evidence="8" type="ORF">ATM17_06430</name>
</gene>
<evidence type="ECO:0000259" key="7">
    <source>
        <dbReference type="Pfam" id="PF25990"/>
    </source>
</evidence>
<dbReference type="InterPro" id="IPR058636">
    <property type="entry name" value="Beta-barrel_YknX"/>
</dbReference>
<dbReference type="InterPro" id="IPR006143">
    <property type="entry name" value="RND_pump_MFP"/>
</dbReference>
<organism evidence="8 9">
    <name type="scientific">Sphingopyxis macrogoltabida</name>
    <name type="common">Sphingomonas macrogoltabidus</name>
    <dbReference type="NCBI Taxonomy" id="33050"/>
    <lineage>
        <taxon>Bacteria</taxon>
        <taxon>Pseudomonadati</taxon>
        <taxon>Pseudomonadota</taxon>
        <taxon>Alphaproteobacteria</taxon>
        <taxon>Sphingomonadales</taxon>
        <taxon>Sphingomonadaceae</taxon>
        <taxon>Sphingopyxis</taxon>
    </lineage>
</organism>
<evidence type="ECO:0000256" key="1">
    <source>
        <dbReference type="ARBA" id="ARBA00004196"/>
    </source>
</evidence>
<feature type="compositionally biased region" description="Low complexity" evidence="4">
    <location>
        <begin position="285"/>
        <end position="308"/>
    </location>
</feature>
<evidence type="ECO:0000256" key="2">
    <source>
        <dbReference type="ARBA" id="ARBA00009477"/>
    </source>
</evidence>
<keyword evidence="9" id="KW-1185">Reference proteome</keyword>
<comment type="subcellular location">
    <subcellularLocation>
        <location evidence="1">Cell envelope</location>
    </subcellularLocation>
</comment>
<evidence type="ECO:0000256" key="4">
    <source>
        <dbReference type="SAM" id="MobiDB-lite"/>
    </source>
</evidence>
<evidence type="ECO:0000256" key="5">
    <source>
        <dbReference type="SAM" id="Phobius"/>
    </source>
</evidence>
<dbReference type="GO" id="GO:1990961">
    <property type="term" value="P:xenobiotic detoxification by transmembrane export across the plasma membrane"/>
    <property type="evidence" value="ECO:0007669"/>
    <property type="project" value="InterPro"/>
</dbReference>
<dbReference type="KEGG" id="smaz:LH19_13490"/>
<dbReference type="Gene3D" id="6.10.140.1990">
    <property type="match status" value="1"/>
</dbReference>
<dbReference type="Gene3D" id="2.40.50.100">
    <property type="match status" value="1"/>
</dbReference>
<feature type="compositionally biased region" description="Polar residues" evidence="4">
    <location>
        <begin position="429"/>
        <end position="446"/>
    </location>
</feature>
<name>A0AAC8YYL2_SPHMC</name>
<dbReference type="RefSeq" id="WP_054728673.1">
    <property type="nucleotide sequence ID" value="NZ_CP009429.1"/>
</dbReference>
<dbReference type="InterPro" id="IPR050465">
    <property type="entry name" value="UPF0194_transport"/>
</dbReference>
<dbReference type="InterPro" id="IPR058625">
    <property type="entry name" value="MdtA-like_BSH"/>
</dbReference>
<keyword evidence="5" id="KW-0812">Transmembrane</keyword>
<dbReference type="EMBL" id="CP013344">
    <property type="protein sequence ID" value="AMU88678.1"/>
    <property type="molecule type" value="Genomic_DNA"/>
</dbReference>
<protein>
    <submittedName>
        <fullName evidence="8">Secretion protein HlyD</fullName>
    </submittedName>
</protein>